<feature type="region of interest" description="Disordered" evidence="1">
    <location>
        <begin position="45"/>
        <end position="82"/>
    </location>
</feature>
<proteinExistence type="predicted"/>
<keyword evidence="2" id="KW-0732">Signal</keyword>
<evidence type="ECO:0000256" key="1">
    <source>
        <dbReference type="SAM" id="MobiDB-lite"/>
    </source>
</evidence>
<organism evidence="3 4">
    <name type="scientific">Catenaria anguillulae PL171</name>
    <dbReference type="NCBI Taxonomy" id="765915"/>
    <lineage>
        <taxon>Eukaryota</taxon>
        <taxon>Fungi</taxon>
        <taxon>Fungi incertae sedis</taxon>
        <taxon>Blastocladiomycota</taxon>
        <taxon>Blastocladiomycetes</taxon>
        <taxon>Blastocladiales</taxon>
        <taxon>Catenariaceae</taxon>
        <taxon>Catenaria</taxon>
    </lineage>
</organism>
<sequence length="193" mass="21363">MHAHFVLLYLATVVAISAARAQYYPPRPSNPAILAMMSTAPSLHDASVPSDEFSASSSRHGRSPNFNNRDDDDDDDDETPIKLPATFDLLGTNQDLTLKADGSFTVACSPGKPCPVPPPTGRGEFLVNLEDNSILLFQMIDQDKQWVVRQTWVIGAQDLNSPVWSGNRLRAHHGDRSDEWPVPKSATVWKRRN</sequence>
<feature type="non-terminal residue" evidence="3">
    <location>
        <position position="1"/>
    </location>
</feature>
<dbReference type="Proteomes" id="UP000193411">
    <property type="component" value="Unassembled WGS sequence"/>
</dbReference>
<feature type="chain" id="PRO_5012101558" evidence="2">
    <location>
        <begin position="22"/>
        <end position="193"/>
    </location>
</feature>
<dbReference type="AlphaFoldDB" id="A0A1Y2HNS3"/>
<feature type="signal peptide" evidence="2">
    <location>
        <begin position="1"/>
        <end position="21"/>
    </location>
</feature>
<comment type="caution">
    <text evidence="3">The sequence shown here is derived from an EMBL/GenBank/DDBJ whole genome shotgun (WGS) entry which is preliminary data.</text>
</comment>
<dbReference type="EMBL" id="MCFL01000026">
    <property type="protein sequence ID" value="ORZ34782.1"/>
    <property type="molecule type" value="Genomic_DNA"/>
</dbReference>
<gene>
    <name evidence="3" type="ORF">BCR44DRAFT_33612</name>
</gene>
<evidence type="ECO:0000256" key="2">
    <source>
        <dbReference type="SAM" id="SignalP"/>
    </source>
</evidence>
<dbReference type="OrthoDB" id="10572390at2759"/>
<name>A0A1Y2HNS3_9FUNG</name>
<reference evidence="3 4" key="1">
    <citation type="submission" date="2016-07" db="EMBL/GenBank/DDBJ databases">
        <title>Pervasive Adenine N6-methylation of Active Genes in Fungi.</title>
        <authorList>
            <consortium name="DOE Joint Genome Institute"/>
            <person name="Mondo S.J."/>
            <person name="Dannebaum R.O."/>
            <person name="Kuo R.C."/>
            <person name="Labutti K."/>
            <person name="Haridas S."/>
            <person name="Kuo A."/>
            <person name="Salamov A."/>
            <person name="Ahrendt S.R."/>
            <person name="Lipzen A."/>
            <person name="Sullivan W."/>
            <person name="Andreopoulos W.B."/>
            <person name="Clum A."/>
            <person name="Lindquist E."/>
            <person name="Daum C."/>
            <person name="Ramamoorthy G.K."/>
            <person name="Gryganskyi A."/>
            <person name="Culley D."/>
            <person name="Magnuson J.K."/>
            <person name="James T.Y."/>
            <person name="O'Malley M.A."/>
            <person name="Stajich J.E."/>
            <person name="Spatafora J.W."/>
            <person name="Visel A."/>
            <person name="Grigoriev I.V."/>
        </authorList>
    </citation>
    <scope>NUCLEOTIDE SEQUENCE [LARGE SCALE GENOMIC DNA]</scope>
    <source>
        <strain evidence="3 4">PL171</strain>
    </source>
</reference>
<accession>A0A1Y2HNS3</accession>
<evidence type="ECO:0000313" key="3">
    <source>
        <dbReference type="EMBL" id="ORZ34782.1"/>
    </source>
</evidence>
<evidence type="ECO:0000313" key="4">
    <source>
        <dbReference type="Proteomes" id="UP000193411"/>
    </source>
</evidence>
<keyword evidence="4" id="KW-1185">Reference proteome</keyword>
<protein>
    <submittedName>
        <fullName evidence="3">Uncharacterized protein</fullName>
    </submittedName>
</protein>